<dbReference type="Pfam" id="PF00069">
    <property type="entry name" value="Pkinase"/>
    <property type="match status" value="1"/>
</dbReference>
<evidence type="ECO:0000259" key="10">
    <source>
        <dbReference type="PROSITE" id="PS50011"/>
    </source>
</evidence>
<name>A0A5M3TDR3_LIMPL</name>
<feature type="binding site" evidence="9">
    <location>
        <position position="46"/>
    </location>
    <ligand>
        <name>ATP</name>
        <dbReference type="ChEBI" id="CHEBI:30616"/>
    </ligand>
</feature>
<dbReference type="EMBL" id="BIMW01000174">
    <property type="protein sequence ID" value="GCE96180.1"/>
    <property type="molecule type" value="Genomic_DNA"/>
</dbReference>
<dbReference type="PROSITE" id="PS50011">
    <property type="entry name" value="PROTEIN_KINASE_DOM"/>
    <property type="match status" value="1"/>
</dbReference>
<dbReference type="Gene3D" id="3.30.200.20">
    <property type="entry name" value="Phosphorylase Kinase, domain 1"/>
    <property type="match status" value="1"/>
</dbReference>
<evidence type="ECO:0000313" key="11">
    <source>
        <dbReference type="EMBL" id="GCE96180.1"/>
    </source>
</evidence>
<dbReference type="Proteomes" id="UP000326169">
    <property type="component" value="Unassembled WGS sequence"/>
</dbReference>
<dbReference type="InterPro" id="IPR011009">
    <property type="entry name" value="Kinase-like_dom_sf"/>
</dbReference>
<dbReference type="EC" id="2.7.11.1" evidence="1"/>
<dbReference type="InterPro" id="IPR000719">
    <property type="entry name" value="Prot_kinase_dom"/>
</dbReference>
<protein>
    <recommendedName>
        <fullName evidence="1">non-specific serine/threonine protein kinase</fullName>
        <ecNumber evidence="1">2.7.11.1</ecNumber>
    </recommendedName>
</protein>
<evidence type="ECO:0000256" key="8">
    <source>
        <dbReference type="ARBA" id="ARBA00048679"/>
    </source>
</evidence>
<keyword evidence="12" id="KW-1185">Reference proteome</keyword>
<dbReference type="GO" id="GO:0004674">
    <property type="term" value="F:protein serine/threonine kinase activity"/>
    <property type="evidence" value="ECO:0007669"/>
    <property type="project" value="UniProtKB-KW"/>
</dbReference>
<keyword evidence="5 11" id="KW-0418">Kinase</keyword>
<dbReference type="InterPro" id="IPR017441">
    <property type="entry name" value="Protein_kinase_ATP_BS"/>
</dbReference>
<sequence>MINTALLSGQILRHHYLIIRELGHGGFGRTYLAKDQHRFDELCVLKEFAPQVKGNYELKKSRELFQREAQTLYQLKHSQIPRFQELFEETIGGQVYIFVVQDYVEGFTYRELLKQRLQKGKYFSQAEITEILLKLIPVLDYIHSLGVIHRDISPDNIICRDSDWLPILIDFGGVKLIKARIKSQLFPQSLQPNPATRLGKFGYAPDEQMQMGIVYPHSDLYALAATLLVLLTGKEPQELIDSYNSTWKWQPYLTLNPQLDRIFNKMLARQPSDRYISARQILQDLNQISISPQPIPTQPPPESVTPDILAPPKNQPPVPNFSPPTVQQITQFQFYSSWKMASLVVLSMVIMGSFGWWAGNFWADHFSITETAKDEFGEMSELERIEILRDRRRHLGVNYQFFMALVNEEFYFRYPQQQGRLLTNDPVDFVWRKRWDQIAHEVLNELETLSDESRQDLGSYTQADLNSWISTANRLNLSTAELFNLADTQFYQLFPERRDQGSIEAEPLIQIWRGIVRDRLSNWESINRQS</sequence>
<evidence type="ECO:0000256" key="3">
    <source>
        <dbReference type="ARBA" id="ARBA00022679"/>
    </source>
</evidence>
<keyword evidence="6 9" id="KW-0067">ATP-binding</keyword>
<evidence type="ECO:0000256" key="9">
    <source>
        <dbReference type="PROSITE-ProRule" id="PRU10141"/>
    </source>
</evidence>
<dbReference type="PANTHER" id="PTHR24363">
    <property type="entry name" value="SERINE/THREONINE PROTEIN KINASE"/>
    <property type="match status" value="1"/>
</dbReference>
<comment type="catalytic activity">
    <reaction evidence="8">
        <text>L-seryl-[protein] + ATP = O-phospho-L-seryl-[protein] + ADP + H(+)</text>
        <dbReference type="Rhea" id="RHEA:17989"/>
        <dbReference type="Rhea" id="RHEA-COMP:9863"/>
        <dbReference type="Rhea" id="RHEA-COMP:11604"/>
        <dbReference type="ChEBI" id="CHEBI:15378"/>
        <dbReference type="ChEBI" id="CHEBI:29999"/>
        <dbReference type="ChEBI" id="CHEBI:30616"/>
        <dbReference type="ChEBI" id="CHEBI:83421"/>
        <dbReference type="ChEBI" id="CHEBI:456216"/>
        <dbReference type="EC" id="2.7.11.1"/>
    </reaction>
</comment>
<dbReference type="GeneID" id="301685014"/>
<accession>A0A5M3TDR3</accession>
<dbReference type="CDD" id="cd14014">
    <property type="entry name" value="STKc_PknB_like"/>
    <property type="match status" value="1"/>
</dbReference>
<organism evidence="11 12">
    <name type="scientific">Limnospira platensis NIES-46</name>
    <dbReference type="NCBI Taxonomy" id="1236695"/>
    <lineage>
        <taxon>Bacteria</taxon>
        <taxon>Bacillati</taxon>
        <taxon>Cyanobacteriota</taxon>
        <taxon>Cyanophyceae</taxon>
        <taxon>Oscillatoriophycideae</taxon>
        <taxon>Oscillatoriales</taxon>
        <taxon>Sirenicapillariaceae</taxon>
        <taxon>Limnospira</taxon>
    </lineage>
</organism>
<feature type="domain" description="Protein kinase" evidence="10">
    <location>
        <begin position="16"/>
        <end position="290"/>
    </location>
</feature>
<comment type="catalytic activity">
    <reaction evidence="7">
        <text>L-threonyl-[protein] + ATP = O-phospho-L-threonyl-[protein] + ADP + H(+)</text>
        <dbReference type="Rhea" id="RHEA:46608"/>
        <dbReference type="Rhea" id="RHEA-COMP:11060"/>
        <dbReference type="Rhea" id="RHEA-COMP:11605"/>
        <dbReference type="ChEBI" id="CHEBI:15378"/>
        <dbReference type="ChEBI" id="CHEBI:30013"/>
        <dbReference type="ChEBI" id="CHEBI:30616"/>
        <dbReference type="ChEBI" id="CHEBI:61977"/>
        <dbReference type="ChEBI" id="CHEBI:456216"/>
        <dbReference type="EC" id="2.7.11.1"/>
    </reaction>
</comment>
<keyword evidence="3" id="KW-0808">Transferase</keyword>
<evidence type="ECO:0000256" key="1">
    <source>
        <dbReference type="ARBA" id="ARBA00012513"/>
    </source>
</evidence>
<gene>
    <name evidence="11" type="ORF">NIES46_42480</name>
</gene>
<keyword evidence="4 9" id="KW-0547">Nucleotide-binding</keyword>
<dbReference type="PANTHER" id="PTHR24363:SF0">
    <property type="entry name" value="SERINE_THREONINE KINASE LIKE DOMAIN CONTAINING 1"/>
    <property type="match status" value="1"/>
</dbReference>
<dbReference type="PROSITE" id="PS00107">
    <property type="entry name" value="PROTEIN_KINASE_ATP"/>
    <property type="match status" value="1"/>
</dbReference>
<evidence type="ECO:0000256" key="4">
    <source>
        <dbReference type="ARBA" id="ARBA00022741"/>
    </source>
</evidence>
<reference evidence="11 12" key="1">
    <citation type="journal article" date="2019" name="J Genomics">
        <title>The Draft Genome of a Hydrogen-producing Cyanobacterium, Arthrospira platensis NIES-46.</title>
        <authorList>
            <person name="Suzuki S."/>
            <person name="Yamaguchi H."/>
            <person name="Kawachi M."/>
        </authorList>
    </citation>
    <scope>NUCLEOTIDE SEQUENCE [LARGE SCALE GENOMIC DNA]</scope>
    <source>
        <strain evidence="11 12">NIES-46</strain>
    </source>
</reference>
<evidence type="ECO:0000256" key="2">
    <source>
        <dbReference type="ARBA" id="ARBA00022527"/>
    </source>
</evidence>
<evidence type="ECO:0000256" key="6">
    <source>
        <dbReference type="ARBA" id="ARBA00022840"/>
    </source>
</evidence>
<comment type="caution">
    <text evidence="11">The sequence shown here is derived from an EMBL/GenBank/DDBJ whole genome shotgun (WGS) entry which is preliminary data.</text>
</comment>
<evidence type="ECO:0000256" key="7">
    <source>
        <dbReference type="ARBA" id="ARBA00047899"/>
    </source>
</evidence>
<dbReference type="RefSeq" id="WP_006616863.1">
    <property type="nucleotide sequence ID" value="NZ_BIMW01000174.1"/>
</dbReference>
<evidence type="ECO:0000313" key="12">
    <source>
        <dbReference type="Proteomes" id="UP000326169"/>
    </source>
</evidence>
<dbReference type="Gene3D" id="1.10.510.10">
    <property type="entry name" value="Transferase(Phosphotransferase) domain 1"/>
    <property type="match status" value="1"/>
</dbReference>
<dbReference type="SMART" id="SM00220">
    <property type="entry name" value="S_TKc"/>
    <property type="match status" value="1"/>
</dbReference>
<dbReference type="SUPFAM" id="SSF56112">
    <property type="entry name" value="Protein kinase-like (PK-like)"/>
    <property type="match status" value="1"/>
</dbReference>
<proteinExistence type="predicted"/>
<evidence type="ECO:0000256" key="5">
    <source>
        <dbReference type="ARBA" id="ARBA00022777"/>
    </source>
</evidence>
<keyword evidence="2 11" id="KW-0723">Serine/threonine-protein kinase</keyword>